<keyword evidence="1" id="KW-0472">Membrane</keyword>
<dbReference type="EMBL" id="CP135443">
    <property type="protein sequence ID" value="WRY33328.1"/>
    <property type="molecule type" value="Genomic_DNA"/>
</dbReference>
<sequence>MIRRLYDWTMRLAGHRHATWALAFIAFLESSVFPIPPDVLMIPMIIAAPHRAFRIAFIATLASVIGGIVGYGIGYGLMDSVGKPILEFYGKSDKFDELATRFNEYGPWAVIIAGVTPFPFKVITIFSGVTHLSLPIFLGSAVFARALRFFVVAALLWKFGAPMRDFIEKRLGLVFTLFVALLLGGLYLVKYL</sequence>
<evidence type="ECO:0000313" key="4">
    <source>
        <dbReference type="Proteomes" id="UP001623290"/>
    </source>
</evidence>
<dbReference type="RefSeq" id="WP_339107119.1">
    <property type="nucleotide sequence ID" value="NZ_CP135443.1"/>
</dbReference>
<reference evidence="3 4" key="1">
    <citation type="submission" date="2023-09" db="EMBL/GenBank/DDBJ databases">
        <title>Thioclava shenzhenensis sp. nov., a multidrug resistant bacteria-antagonizing species isolated from coastal seawater.</title>
        <authorList>
            <person name="Long M."/>
        </authorList>
    </citation>
    <scope>NUCLEOTIDE SEQUENCE [LARGE SCALE GENOMIC DNA]</scope>
    <source>
        <strain evidence="3 4">FTW29</strain>
    </source>
</reference>
<dbReference type="Proteomes" id="UP001623290">
    <property type="component" value="Chromosome"/>
</dbReference>
<dbReference type="InterPro" id="IPR032816">
    <property type="entry name" value="VTT_dom"/>
</dbReference>
<proteinExistence type="predicted"/>
<feature type="transmembrane region" description="Helical" evidence="1">
    <location>
        <begin position="136"/>
        <end position="159"/>
    </location>
</feature>
<keyword evidence="1" id="KW-1133">Transmembrane helix</keyword>
<feature type="transmembrane region" description="Helical" evidence="1">
    <location>
        <begin position="20"/>
        <end position="46"/>
    </location>
</feature>
<keyword evidence="4" id="KW-1185">Reference proteome</keyword>
<dbReference type="PANTHER" id="PTHR42709">
    <property type="entry name" value="ALKALINE PHOSPHATASE LIKE PROTEIN"/>
    <property type="match status" value="1"/>
</dbReference>
<evidence type="ECO:0000259" key="2">
    <source>
        <dbReference type="Pfam" id="PF09335"/>
    </source>
</evidence>
<feature type="transmembrane region" description="Helical" evidence="1">
    <location>
        <begin position="108"/>
        <end position="130"/>
    </location>
</feature>
<dbReference type="InterPro" id="IPR051311">
    <property type="entry name" value="DedA_domain"/>
</dbReference>
<evidence type="ECO:0000313" key="3">
    <source>
        <dbReference type="EMBL" id="WRY33328.1"/>
    </source>
</evidence>
<gene>
    <name evidence="3" type="ORF">RPE78_11640</name>
</gene>
<accession>A0ABZ1DXW4</accession>
<name>A0ABZ1DXW4_9RHOB</name>
<feature type="domain" description="VTT" evidence="2">
    <location>
        <begin position="36"/>
        <end position="155"/>
    </location>
</feature>
<feature type="transmembrane region" description="Helical" evidence="1">
    <location>
        <begin position="52"/>
        <end position="73"/>
    </location>
</feature>
<keyword evidence="1" id="KW-0812">Transmembrane</keyword>
<dbReference type="PANTHER" id="PTHR42709:SF11">
    <property type="entry name" value="DEDA FAMILY PROTEIN"/>
    <property type="match status" value="1"/>
</dbReference>
<protein>
    <submittedName>
        <fullName evidence="3">YqaA family protein</fullName>
    </submittedName>
</protein>
<evidence type="ECO:0000256" key="1">
    <source>
        <dbReference type="SAM" id="Phobius"/>
    </source>
</evidence>
<feature type="transmembrane region" description="Helical" evidence="1">
    <location>
        <begin position="171"/>
        <end position="189"/>
    </location>
</feature>
<organism evidence="3 4">
    <name type="scientific">Thioclava litoralis</name>
    <dbReference type="NCBI Taxonomy" id="3076557"/>
    <lineage>
        <taxon>Bacteria</taxon>
        <taxon>Pseudomonadati</taxon>
        <taxon>Pseudomonadota</taxon>
        <taxon>Alphaproteobacteria</taxon>
        <taxon>Rhodobacterales</taxon>
        <taxon>Paracoccaceae</taxon>
        <taxon>Thioclava</taxon>
    </lineage>
</organism>
<dbReference type="Pfam" id="PF09335">
    <property type="entry name" value="VTT_dom"/>
    <property type="match status" value="1"/>
</dbReference>